<evidence type="ECO:0000313" key="2">
    <source>
        <dbReference type="Proteomes" id="UP001589890"/>
    </source>
</evidence>
<dbReference type="RefSeq" id="WP_380057294.1">
    <property type="nucleotide sequence ID" value="NZ_JBHLTC010000052.1"/>
</dbReference>
<dbReference type="EMBL" id="JBHLTC010000052">
    <property type="protein sequence ID" value="MFC0629356.1"/>
    <property type="molecule type" value="Genomic_DNA"/>
</dbReference>
<dbReference type="Pfam" id="PF14350">
    <property type="entry name" value="Beta_protein"/>
    <property type="match status" value="1"/>
</dbReference>
<gene>
    <name evidence="1" type="ORF">ACFFGN_35145</name>
</gene>
<dbReference type="InterPro" id="IPR025683">
    <property type="entry name" value="Protein_beta"/>
</dbReference>
<evidence type="ECO:0000313" key="1">
    <source>
        <dbReference type="EMBL" id="MFC0629356.1"/>
    </source>
</evidence>
<accession>A0ABV6QXI6</accession>
<comment type="caution">
    <text evidence="1">The sequence shown here is derived from an EMBL/GenBank/DDBJ whole genome shotgun (WGS) entry which is preliminary data.</text>
</comment>
<organism evidence="1 2">
    <name type="scientific">Kribbella deserti</name>
    <dbReference type="NCBI Taxonomy" id="1926257"/>
    <lineage>
        <taxon>Bacteria</taxon>
        <taxon>Bacillati</taxon>
        <taxon>Actinomycetota</taxon>
        <taxon>Actinomycetes</taxon>
        <taxon>Propionibacteriales</taxon>
        <taxon>Kribbellaceae</taxon>
        <taxon>Kribbella</taxon>
    </lineage>
</organism>
<proteinExistence type="predicted"/>
<protein>
    <recommendedName>
        <fullName evidence="3">T4 beta protein</fullName>
    </recommendedName>
</protein>
<dbReference type="Proteomes" id="UP001589890">
    <property type="component" value="Unassembled WGS sequence"/>
</dbReference>
<sequence length="355" mass="38217">MTTPPDFNALIALRAKQGELDALNAIEHAHQLHALQPLLELDGSKDAPASQLARLVPVVRRLEGLGRHVMVDCAETPADTVIGAGASGLLGELADELSYPRDLFDDQPVTFIPVVRDDASDARLDGISLLCEHLDLGAAVRVREPRISRAAIERILDRLRLDPSALDLIIDLRYLAKIPPGLIDDAAATATAFSEFGTFRSVTLLSGSVPPFLSKTSAWLEPRLEEVLWQQVAAASPVPLKFGDYGAVHPLGGPGFPSKHVSVKYARPAHWLFVRERMNEADPVVPASADNGPRARTFRMVCRHLVESGDFAGPDFSWGDRQIADAADGQGRGLGSTSVPVAYATSHHLAYLTAA</sequence>
<keyword evidence="2" id="KW-1185">Reference proteome</keyword>
<reference evidence="1 2" key="1">
    <citation type="submission" date="2024-09" db="EMBL/GenBank/DDBJ databases">
        <authorList>
            <person name="Sun Q."/>
            <person name="Mori K."/>
        </authorList>
    </citation>
    <scope>NUCLEOTIDE SEQUENCE [LARGE SCALE GENOMIC DNA]</scope>
    <source>
        <strain evidence="1 2">CGMCC 1.15906</strain>
    </source>
</reference>
<name>A0ABV6QXI6_9ACTN</name>
<evidence type="ECO:0008006" key="3">
    <source>
        <dbReference type="Google" id="ProtNLM"/>
    </source>
</evidence>